<name>A0A2S6MW85_9HYPH</name>
<comment type="caution">
    <text evidence="1">The sequence shown here is derived from an EMBL/GenBank/DDBJ whole genome shotgun (WGS) entry which is preliminary data.</text>
</comment>
<dbReference type="Pfam" id="PF04314">
    <property type="entry name" value="PCuAC"/>
    <property type="match status" value="1"/>
</dbReference>
<gene>
    <name evidence="1" type="ORF">CCR94_21920</name>
</gene>
<dbReference type="Gene3D" id="2.60.40.1890">
    <property type="entry name" value="PCu(A)C copper chaperone"/>
    <property type="match status" value="1"/>
</dbReference>
<evidence type="ECO:0000313" key="2">
    <source>
        <dbReference type="Proteomes" id="UP000239089"/>
    </source>
</evidence>
<keyword evidence="2" id="KW-1185">Reference proteome</keyword>
<evidence type="ECO:0008006" key="3">
    <source>
        <dbReference type="Google" id="ProtNLM"/>
    </source>
</evidence>
<dbReference type="PANTHER" id="PTHR36302">
    <property type="entry name" value="BLR7088 PROTEIN"/>
    <property type="match status" value="1"/>
</dbReference>
<dbReference type="InterPro" id="IPR036182">
    <property type="entry name" value="PCuAC_sf"/>
</dbReference>
<proteinExistence type="predicted"/>
<dbReference type="InterPro" id="IPR007410">
    <property type="entry name" value="LpqE-like"/>
</dbReference>
<organism evidence="1 2">
    <name type="scientific">Rhodoblastus sphagnicola</name>
    <dbReference type="NCBI Taxonomy" id="333368"/>
    <lineage>
        <taxon>Bacteria</taxon>
        <taxon>Pseudomonadati</taxon>
        <taxon>Pseudomonadota</taxon>
        <taxon>Alphaproteobacteria</taxon>
        <taxon>Hyphomicrobiales</taxon>
        <taxon>Rhodoblastaceae</taxon>
        <taxon>Rhodoblastus</taxon>
    </lineage>
</organism>
<dbReference type="OrthoDB" id="9796962at2"/>
<dbReference type="PANTHER" id="PTHR36302:SF1">
    <property type="entry name" value="COPPER CHAPERONE PCU(A)C"/>
    <property type="match status" value="1"/>
</dbReference>
<sequence length="146" mass="15734">MSARFLRAALVALLLAPGVAQAEILLEHPWAQVTPPKAVVGRAYVVVTNHSGAMEHLVGVRTDAALSTEIAGIRVLQDVPNLRRLYNIDIPPERSFVFAPGGYHILMRNLKKPLVAGDRIAGVLIFENAGEVPVTFTVEAQPAPAR</sequence>
<dbReference type="AlphaFoldDB" id="A0A2S6MW85"/>
<dbReference type="SUPFAM" id="SSF110087">
    <property type="entry name" value="DR1885-like metal-binding protein"/>
    <property type="match status" value="1"/>
</dbReference>
<dbReference type="InterPro" id="IPR058248">
    <property type="entry name" value="Lxx211020-like"/>
</dbReference>
<dbReference type="RefSeq" id="WP_104510376.1">
    <property type="nucleotide sequence ID" value="NZ_JACIGC010000001.1"/>
</dbReference>
<evidence type="ECO:0000313" key="1">
    <source>
        <dbReference type="EMBL" id="PPQ26624.1"/>
    </source>
</evidence>
<protein>
    <recommendedName>
        <fullName evidence="3">Copper chaperone PCu(A)C</fullName>
    </recommendedName>
</protein>
<accession>A0A2S6MW85</accession>
<dbReference type="EMBL" id="NHSJ01000133">
    <property type="protein sequence ID" value="PPQ26624.1"/>
    <property type="molecule type" value="Genomic_DNA"/>
</dbReference>
<dbReference type="Proteomes" id="UP000239089">
    <property type="component" value="Unassembled WGS sequence"/>
</dbReference>
<reference evidence="1 2" key="1">
    <citation type="journal article" date="2018" name="Arch. Microbiol.">
        <title>New insights into the metabolic potential of the phototrophic purple bacterium Rhodopila globiformis DSM 161(T) from its draft genome sequence and evidence for a vanadium-dependent nitrogenase.</title>
        <authorList>
            <person name="Imhoff J.F."/>
            <person name="Rahn T."/>
            <person name="Kunzel S."/>
            <person name="Neulinger S.C."/>
        </authorList>
    </citation>
    <scope>NUCLEOTIDE SEQUENCE [LARGE SCALE GENOMIC DNA]</scope>
    <source>
        <strain evidence="1 2">DSM 16996</strain>
    </source>
</reference>